<dbReference type="EMBL" id="JARUPT010000594">
    <property type="protein sequence ID" value="KAK0369924.1"/>
    <property type="molecule type" value="Genomic_DNA"/>
</dbReference>
<sequence>MGCCRLRPRRSGSTAGITTRSRRELAVSFWAIATFLAFRGGLRKCGQSTYICRGEARFCRLRRGNCHLDGKKKWA</sequence>
<evidence type="ECO:0000313" key="2">
    <source>
        <dbReference type="Proteomes" id="UP001169217"/>
    </source>
</evidence>
<proteinExistence type="predicted"/>
<accession>A0ABQ9PCW4</accession>
<dbReference type="Proteomes" id="UP001169217">
    <property type="component" value="Unassembled WGS sequence"/>
</dbReference>
<name>A0ABQ9PCW4_9PEZI</name>
<organism evidence="1 2">
    <name type="scientific">Colletotrichum limetticola</name>
    <dbReference type="NCBI Taxonomy" id="1209924"/>
    <lineage>
        <taxon>Eukaryota</taxon>
        <taxon>Fungi</taxon>
        <taxon>Dikarya</taxon>
        <taxon>Ascomycota</taxon>
        <taxon>Pezizomycotina</taxon>
        <taxon>Sordariomycetes</taxon>
        <taxon>Hypocreomycetidae</taxon>
        <taxon>Glomerellales</taxon>
        <taxon>Glomerellaceae</taxon>
        <taxon>Colletotrichum</taxon>
        <taxon>Colletotrichum acutatum species complex</taxon>
    </lineage>
</organism>
<evidence type="ECO:0008006" key="3">
    <source>
        <dbReference type="Google" id="ProtNLM"/>
    </source>
</evidence>
<reference evidence="1" key="1">
    <citation type="submission" date="2023-04" db="EMBL/GenBank/DDBJ databases">
        <title>Colletotrichum limetticola genome sequence.</title>
        <authorList>
            <person name="Baroncelli R."/>
        </authorList>
    </citation>
    <scope>NUCLEOTIDE SEQUENCE</scope>
    <source>
        <strain evidence="1">KLA-Anderson</strain>
    </source>
</reference>
<protein>
    <recommendedName>
        <fullName evidence="3">Secreted protein</fullName>
    </recommendedName>
</protein>
<gene>
    <name evidence="1" type="ORF">CLIM01_12715</name>
</gene>
<evidence type="ECO:0000313" key="1">
    <source>
        <dbReference type="EMBL" id="KAK0369924.1"/>
    </source>
</evidence>
<keyword evidence="2" id="KW-1185">Reference proteome</keyword>
<comment type="caution">
    <text evidence="1">The sequence shown here is derived from an EMBL/GenBank/DDBJ whole genome shotgun (WGS) entry which is preliminary data.</text>
</comment>